<name>A0ABR2YF87_9CHLO</name>
<dbReference type="PANTHER" id="PTHR46609:SF8">
    <property type="entry name" value="YQAJ VIRAL RECOMBINASE DOMAIN-CONTAINING PROTEIN"/>
    <property type="match status" value="1"/>
</dbReference>
<proteinExistence type="predicted"/>
<dbReference type="SUPFAM" id="SSF52980">
    <property type="entry name" value="Restriction endonuclease-like"/>
    <property type="match status" value="1"/>
</dbReference>
<keyword evidence="3" id="KW-1185">Reference proteome</keyword>
<gene>
    <name evidence="2" type="ORF">WJX75_006873</name>
</gene>
<organism evidence="2 3">
    <name type="scientific">Coccomyxa subellipsoidea</name>
    <dbReference type="NCBI Taxonomy" id="248742"/>
    <lineage>
        <taxon>Eukaryota</taxon>
        <taxon>Viridiplantae</taxon>
        <taxon>Chlorophyta</taxon>
        <taxon>core chlorophytes</taxon>
        <taxon>Trebouxiophyceae</taxon>
        <taxon>Trebouxiophyceae incertae sedis</taxon>
        <taxon>Coccomyxaceae</taxon>
        <taxon>Coccomyxa</taxon>
    </lineage>
</organism>
<comment type="caution">
    <text evidence="2">The sequence shown here is derived from an EMBL/GenBank/DDBJ whole genome shotgun (WGS) entry which is preliminary data.</text>
</comment>
<evidence type="ECO:0000313" key="3">
    <source>
        <dbReference type="Proteomes" id="UP001491310"/>
    </source>
</evidence>
<dbReference type="Proteomes" id="UP001491310">
    <property type="component" value="Unassembled WGS sequence"/>
</dbReference>
<accession>A0ABR2YF87</accession>
<dbReference type="Gene3D" id="3.90.320.10">
    <property type="match status" value="1"/>
</dbReference>
<dbReference type="InterPro" id="IPR051703">
    <property type="entry name" value="NF-kappa-B_Signaling_Reg"/>
</dbReference>
<evidence type="ECO:0000259" key="1">
    <source>
        <dbReference type="Pfam" id="PF09588"/>
    </source>
</evidence>
<sequence>MQHGIDNEPVAAEAYKQVLLASHPPGSSVDVEETGFWVHARMPHIGASPDRRVRMVVNGSEQPIRHVQIKCPHSKPLESFKELPDMVAFQVITELAVLRSHKAAGTPAAIDVFVWKADEEPVLHTITWEDVRQRWFTKILPKVNAFYFRLLQPQLNKRIRMRQQQAAVLHDGGPTAAQQSTSSQVTPMKLSLIAELQLDAAARMAATAAAAAVLEAAARVADASLMSPIKVTSPAFREGKRVLHKRTIKQGTVESVSGDQVMVAWDEDATGGLPDGEPVRKAKRRRATAAANLSIIPVDVSSSKYGELIGKHEGEPVVVISGKYAGELGVCGVQTGQNYRVMLSGSTQSVSIAASQLRRKIAQDEGVERCTSQHSKEPSIMVARSSFLEWQTGYCEDAQVELVLVKPSSRAELHRNLSAKTEDLFNGEEASGKGSRVLFSALYHCHRGFAKASVQLASEKPVASAKVCFLAP</sequence>
<evidence type="ECO:0000313" key="2">
    <source>
        <dbReference type="EMBL" id="KAK9904212.1"/>
    </source>
</evidence>
<dbReference type="InterPro" id="IPR011335">
    <property type="entry name" value="Restrct_endonuc-II-like"/>
</dbReference>
<dbReference type="InterPro" id="IPR011604">
    <property type="entry name" value="PDDEXK-like_dom_sf"/>
</dbReference>
<protein>
    <recommendedName>
        <fullName evidence="1">YqaJ viral recombinase domain-containing protein</fullName>
    </recommendedName>
</protein>
<dbReference type="PANTHER" id="PTHR46609">
    <property type="entry name" value="EXONUCLEASE, PHAGE-TYPE/RECB, C-TERMINAL DOMAIN-CONTAINING PROTEIN"/>
    <property type="match status" value="1"/>
</dbReference>
<reference evidence="2 3" key="1">
    <citation type="journal article" date="2024" name="Nat. Commun.">
        <title>Phylogenomics reveals the evolutionary origins of lichenization in chlorophyte algae.</title>
        <authorList>
            <person name="Puginier C."/>
            <person name="Libourel C."/>
            <person name="Otte J."/>
            <person name="Skaloud P."/>
            <person name="Haon M."/>
            <person name="Grisel S."/>
            <person name="Petersen M."/>
            <person name="Berrin J.G."/>
            <person name="Delaux P.M."/>
            <person name="Dal Grande F."/>
            <person name="Keller J."/>
        </authorList>
    </citation>
    <scope>NUCLEOTIDE SEQUENCE [LARGE SCALE GENOMIC DNA]</scope>
    <source>
        <strain evidence="2 3">SAG 216-7</strain>
    </source>
</reference>
<dbReference type="InterPro" id="IPR019080">
    <property type="entry name" value="YqaJ_viral_recombinase"/>
</dbReference>
<dbReference type="EMBL" id="JALJOT010000013">
    <property type="protein sequence ID" value="KAK9904212.1"/>
    <property type="molecule type" value="Genomic_DNA"/>
</dbReference>
<feature type="domain" description="YqaJ viral recombinase" evidence="1">
    <location>
        <begin position="1"/>
        <end position="97"/>
    </location>
</feature>
<dbReference type="Pfam" id="PF09588">
    <property type="entry name" value="YqaJ"/>
    <property type="match status" value="1"/>
</dbReference>